<dbReference type="InterPro" id="IPR027417">
    <property type="entry name" value="P-loop_NTPase"/>
</dbReference>
<keyword evidence="2" id="KW-0325">Glycoprotein</keyword>
<evidence type="ECO:0000259" key="3">
    <source>
        <dbReference type="Pfam" id="PF00685"/>
    </source>
</evidence>
<dbReference type="Gene3D" id="3.40.50.300">
    <property type="entry name" value="P-loop containing nucleotide triphosphate hydrolases"/>
    <property type="match status" value="1"/>
</dbReference>
<dbReference type="InterPro" id="IPR000863">
    <property type="entry name" value="Sulfotransferase_dom"/>
</dbReference>
<organism evidence="4 5">
    <name type="scientific">Alicyclobacillus fodiniaquatilis</name>
    <dbReference type="NCBI Taxonomy" id="1661150"/>
    <lineage>
        <taxon>Bacteria</taxon>
        <taxon>Bacillati</taxon>
        <taxon>Bacillota</taxon>
        <taxon>Bacilli</taxon>
        <taxon>Bacillales</taxon>
        <taxon>Alicyclobacillaceae</taxon>
        <taxon>Alicyclobacillus</taxon>
    </lineage>
</organism>
<protein>
    <submittedName>
        <fullName evidence="4">Sulfotransferase family protein</fullName>
        <ecNumber evidence="4">2.8.2.-</ecNumber>
    </submittedName>
</protein>
<dbReference type="RefSeq" id="WP_377941974.1">
    <property type="nucleotide sequence ID" value="NZ_JBHUCX010000018.1"/>
</dbReference>
<keyword evidence="1 4" id="KW-0808">Transferase</keyword>
<dbReference type="PANTHER" id="PTHR10605:SF56">
    <property type="entry name" value="BIFUNCTIONAL HEPARAN SULFATE N-DEACETYLASE_N-SULFOTRANSFERASE"/>
    <property type="match status" value="1"/>
</dbReference>
<evidence type="ECO:0000313" key="5">
    <source>
        <dbReference type="Proteomes" id="UP001597079"/>
    </source>
</evidence>
<accession>A0ABW4JEL9</accession>
<dbReference type="InterPro" id="IPR037359">
    <property type="entry name" value="NST/OST"/>
</dbReference>
<dbReference type="SUPFAM" id="SSF52540">
    <property type="entry name" value="P-loop containing nucleoside triphosphate hydrolases"/>
    <property type="match status" value="1"/>
</dbReference>
<dbReference type="EC" id="2.8.2.-" evidence="4"/>
<proteinExistence type="predicted"/>
<name>A0ABW4JEL9_9BACL</name>
<reference evidence="5" key="1">
    <citation type="journal article" date="2019" name="Int. J. Syst. Evol. Microbiol.">
        <title>The Global Catalogue of Microorganisms (GCM) 10K type strain sequencing project: providing services to taxonomists for standard genome sequencing and annotation.</title>
        <authorList>
            <consortium name="The Broad Institute Genomics Platform"/>
            <consortium name="The Broad Institute Genome Sequencing Center for Infectious Disease"/>
            <person name="Wu L."/>
            <person name="Ma J."/>
        </authorList>
    </citation>
    <scope>NUCLEOTIDE SEQUENCE [LARGE SCALE GENOMIC DNA]</scope>
    <source>
        <strain evidence="5">CGMCC 1.12286</strain>
    </source>
</reference>
<keyword evidence="5" id="KW-1185">Reference proteome</keyword>
<feature type="domain" description="Sulfotransferase" evidence="3">
    <location>
        <begin position="14"/>
        <end position="212"/>
    </location>
</feature>
<dbReference type="Pfam" id="PF00685">
    <property type="entry name" value="Sulfotransfer_1"/>
    <property type="match status" value="1"/>
</dbReference>
<dbReference type="EMBL" id="JBHUCX010000018">
    <property type="protein sequence ID" value="MFD1674169.1"/>
    <property type="molecule type" value="Genomic_DNA"/>
</dbReference>
<evidence type="ECO:0000256" key="2">
    <source>
        <dbReference type="ARBA" id="ARBA00023180"/>
    </source>
</evidence>
<comment type="caution">
    <text evidence="4">The sequence shown here is derived from an EMBL/GenBank/DDBJ whole genome shotgun (WGS) entry which is preliminary data.</text>
</comment>
<dbReference type="PANTHER" id="PTHR10605">
    <property type="entry name" value="HEPARAN SULFATE SULFOTRANSFERASE"/>
    <property type="match status" value="1"/>
</dbReference>
<dbReference type="GO" id="GO:0016740">
    <property type="term" value="F:transferase activity"/>
    <property type="evidence" value="ECO:0007669"/>
    <property type="project" value="UniProtKB-KW"/>
</dbReference>
<sequence length="300" mass="35638">MDRRETSRQRPIPNLFIVGAAKCGTTSLANALSRHLQIFMSVKKEPHYFVTKYKTLPLCGPGDKTDYISSEDEYLDLYRDGSDATYLLDASTEYLYYHTCAEDIYRFNPDSRIIIMLRDPVQRAISSYKHLTRDSREKRPFDESLALEEWRIEHNWGVLWRYKDLGLYYEQVKHYLNVFGRERVQIIFLEDFNRNQEETIRSLLKWLDIKYEDITSKRKDNIGGVPSFSLKIARLLSGVPIIRKIGKAMISEKAYQRFVERNIQQVEISPEIKNKLREFFTHDIQQLEKLLECDLSHWYK</sequence>
<evidence type="ECO:0000256" key="1">
    <source>
        <dbReference type="ARBA" id="ARBA00022679"/>
    </source>
</evidence>
<evidence type="ECO:0000313" key="4">
    <source>
        <dbReference type="EMBL" id="MFD1674169.1"/>
    </source>
</evidence>
<gene>
    <name evidence="4" type="ORF">ACFSB2_05510</name>
</gene>
<dbReference type="Proteomes" id="UP001597079">
    <property type="component" value="Unassembled WGS sequence"/>
</dbReference>